<dbReference type="FunFam" id="3.90.550.10:FF:000046">
    <property type="entry name" value="Mannose-1-phosphate guanylyltransferase (GDP)"/>
    <property type="match status" value="1"/>
</dbReference>
<keyword evidence="13" id="KW-1185">Reference proteome</keyword>
<dbReference type="Gene3D" id="3.90.550.10">
    <property type="entry name" value="Spore Coat Polysaccharide Biosynthesis Protein SpsA, Chain A"/>
    <property type="match status" value="1"/>
</dbReference>
<dbReference type="InterPro" id="IPR011051">
    <property type="entry name" value="RmlC_Cupin_sf"/>
</dbReference>
<name>A0A1H6BI23_9HYPH</name>
<keyword evidence="5" id="KW-0547">Nucleotide-binding</keyword>
<feature type="domain" description="Mannose-6-phosphate isomerase type II C-terminal" evidence="10">
    <location>
        <begin position="353"/>
        <end position="467"/>
    </location>
</feature>
<dbReference type="GO" id="GO:0009298">
    <property type="term" value="P:GDP-mannose biosynthetic process"/>
    <property type="evidence" value="ECO:0007669"/>
    <property type="project" value="TreeGrafter"/>
</dbReference>
<dbReference type="AlphaFoldDB" id="A0A1H6BI23"/>
<dbReference type="InterPro" id="IPR029044">
    <property type="entry name" value="Nucleotide-diphossugar_trans"/>
</dbReference>
<dbReference type="InterPro" id="IPR001538">
    <property type="entry name" value="Man6P_isomerase-2_C"/>
</dbReference>
<dbReference type="OrthoDB" id="9806359at2"/>
<reference evidence="12 13" key="1">
    <citation type="submission" date="2016-10" db="EMBL/GenBank/DDBJ databases">
        <authorList>
            <person name="de Groot N.N."/>
        </authorList>
    </citation>
    <scope>NUCLEOTIDE SEQUENCE [LARGE SCALE GENOMIC DNA]</scope>
    <source>
        <strain evidence="12 13">DSM 26656</strain>
    </source>
</reference>
<proteinExistence type="inferred from homology"/>
<evidence type="ECO:0000256" key="2">
    <source>
        <dbReference type="ARBA" id="ARBA00012387"/>
    </source>
</evidence>
<dbReference type="GO" id="GO:0016853">
    <property type="term" value="F:isomerase activity"/>
    <property type="evidence" value="ECO:0007669"/>
    <property type="project" value="UniProtKB-KW"/>
</dbReference>
<keyword evidence="3 12" id="KW-0808">Transferase</keyword>
<dbReference type="Gene3D" id="2.60.120.10">
    <property type="entry name" value="Jelly Rolls"/>
    <property type="match status" value="1"/>
</dbReference>
<dbReference type="NCBIfam" id="TIGR01479">
    <property type="entry name" value="GMP_PMI"/>
    <property type="match status" value="1"/>
</dbReference>
<evidence type="ECO:0000256" key="8">
    <source>
        <dbReference type="RuleBase" id="RU004190"/>
    </source>
</evidence>
<dbReference type="RefSeq" id="WP_103873829.1">
    <property type="nucleotide sequence ID" value="NZ_FNUY01000007.1"/>
</dbReference>
<dbReference type="SUPFAM" id="SSF53448">
    <property type="entry name" value="Nucleotide-diphospho-sugar transferases"/>
    <property type="match status" value="1"/>
</dbReference>
<evidence type="ECO:0000313" key="13">
    <source>
        <dbReference type="Proteomes" id="UP000236743"/>
    </source>
</evidence>
<organism evidence="12 13">
    <name type="scientific">Bosea lathyri</name>
    <dbReference type="NCBI Taxonomy" id="1036778"/>
    <lineage>
        <taxon>Bacteria</taxon>
        <taxon>Pseudomonadati</taxon>
        <taxon>Pseudomonadota</taxon>
        <taxon>Alphaproteobacteria</taxon>
        <taxon>Hyphomicrobiales</taxon>
        <taxon>Boseaceae</taxon>
        <taxon>Bosea</taxon>
    </lineage>
</organism>
<dbReference type="Pfam" id="PF01050">
    <property type="entry name" value="MannoseP_isomer"/>
    <property type="match status" value="1"/>
</dbReference>
<evidence type="ECO:0000313" key="12">
    <source>
        <dbReference type="EMBL" id="SEG60284.1"/>
    </source>
</evidence>
<protein>
    <recommendedName>
        <fullName evidence="2">mannose-1-phosphate guanylyltransferase</fullName>
        <ecNumber evidence="2">2.7.7.13</ecNumber>
    </recommendedName>
</protein>
<sequence length="472" mass="51360">MTTSSIVPLIMAGGSGTRLWPLSRDTMPKQFIALLGDGLSTFQATLLRMKDDRFDRPIIVTNHEFRFVVAEQMQAVGVVGEIVLEPERRDSAAAIAVGALLASRRSPDAVCIALAADHVVVDTDSFRTDCITAAGLAGTGLIMTLGIVPTHPATGYGYLEPGPSLDVPKANRLARFVEKPDAATAGRYIEQGFLWNSGNFVFGAATMLEELAAYAPEVLEGARAAVMAAKTDLDFLRLDAAGFAHATKVSIDYAVMEKTKYAGVLAASFDWSDIGSWDSIYDVKPKDPEANVLEGPVVAIDTTGSLVRSEDMLTTVIGLQDVVVVATRDAVLVTSKAAAGKVKTLVERLKSEGRREATEHLRMYRPWGWYQRIDLGARFQVKRINVKPGGLLSLQKHFHRAEHWVVVRGTAEVTVDGKISHVHENESVYLPIGCTHRLTNPGKIELELIEVQVGSYTGEDDIIRLEDVYART</sequence>
<dbReference type="InterPro" id="IPR049577">
    <property type="entry name" value="GMPP_N"/>
</dbReference>
<dbReference type="Proteomes" id="UP000236743">
    <property type="component" value="Unassembled WGS sequence"/>
</dbReference>
<evidence type="ECO:0000256" key="5">
    <source>
        <dbReference type="ARBA" id="ARBA00022741"/>
    </source>
</evidence>
<evidence type="ECO:0000256" key="6">
    <source>
        <dbReference type="ARBA" id="ARBA00023134"/>
    </source>
</evidence>
<evidence type="ECO:0000256" key="7">
    <source>
        <dbReference type="ARBA" id="ARBA00047343"/>
    </source>
</evidence>
<dbReference type="CDD" id="cd02509">
    <property type="entry name" value="GDP-M1P_Guanylyltransferase"/>
    <property type="match status" value="1"/>
</dbReference>
<feature type="domain" description="MannoseP isomerase/GMP-like beta-helix" evidence="11">
    <location>
        <begin position="296"/>
        <end position="349"/>
    </location>
</feature>
<dbReference type="InterPro" id="IPR006375">
    <property type="entry name" value="Man1P_GuaTrfase/Man6P_Isoase"/>
</dbReference>
<dbReference type="FunFam" id="2.60.120.10:FF:000032">
    <property type="entry name" value="Mannose-1-phosphate guanylyltransferase/mannose-6-phosphate isomerase"/>
    <property type="match status" value="1"/>
</dbReference>
<evidence type="ECO:0000256" key="1">
    <source>
        <dbReference type="ARBA" id="ARBA00006115"/>
    </source>
</evidence>
<dbReference type="Pfam" id="PF22640">
    <property type="entry name" value="ManC_GMP_beta-helix"/>
    <property type="match status" value="1"/>
</dbReference>
<dbReference type="PANTHER" id="PTHR46390">
    <property type="entry name" value="MANNOSE-1-PHOSPHATE GUANYLYLTRANSFERASE"/>
    <property type="match status" value="1"/>
</dbReference>
<keyword evidence="12" id="KW-0413">Isomerase</keyword>
<dbReference type="SUPFAM" id="SSF51182">
    <property type="entry name" value="RmlC-like cupins"/>
    <property type="match status" value="1"/>
</dbReference>
<dbReference type="GO" id="GO:0004475">
    <property type="term" value="F:mannose-1-phosphate guanylyltransferase (GTP) activity"/>
    <property type="evidence" value="ECO:0007669"/>
    <property type="project" value="UniProtKB-EC"/>
</dbReference>
<comment type="similarity">
    <text evidence="1 8">Belongs to the mannose-6-phosphate isomerase type 2 family.</text>
</comment>
<evidence type="ECO:0000256" key="3">
    <source>
        <dbReference type="ARBA" id="ARBA00022679"/>
    </source>
</evidence>
<dbReference type="Pfam" id="PF00483">
    <property type="entry name" value="NTP_transferase"/>
    <property type="match status" value="1"/>
</dbReference>
<dbReference type="GO" id="GO:0005525">
    <property type="term" value="F:GTP binding"/>
    <property type="evidence" value="ECO:0007669"/>
    <property type="project" value="UniProtKB-KW"/>
</dbReference>
<dbReference type="InterPro" id="IPR014710">
    <property type="entry name" value="RmlC-like_jellyroll"/>
</dbReference>
<evidence type="ECO:0000259" key="11">
    <source>
        <dbReference type="Pfam" id="PF22640"/>
    </source>
</evidence>
<dbReference type="PANTHER" id="PTHR46390:SF1">
    <property type="entry name" value="MANNOSE-1-PHOSPHATE GUANYLYLTRANSFERASE"/>
    <property type="match status" value="1"/>
</dbReference>
<accession>A0A1H6BI23</accession>
<feature type="domain" description="Nucleotidyl transferase" evidence="9">
    <location>
        <begin position="8"/>
        <end position="287"/>
    </location>
</feature>
<dbReference type="GO" id="GO:0000271">
    <property type="term" value="P:polysaccharide biosynthetic process"/>
    <property type="evidence" value="ECO:0007669"/>
    <property type="project" value="InterPro"/>
</dbReference>
<dbReference type="EC" id="2.7.7.13" evidence="2"/>
<comment type="catalytic activity">
    <reaction evidence="7">
        <text>alpha-D-mannose 1-phosphate + GTP + H(+) = GDP-alpha-D-mannose + diphosphate</text>
        <dbReference type="Rhea" id="RHEA:15229"/>
        <dbReference type="ChEBI" id="CHEBI:15378"/>
        <dbReference type="ChEBI" id="CHEBI:33019"/>
        <dbReference type="ChEBI" id="CHEBI:37565"/>
        <dbReference type="ChEBI" id="CHEBI:57527"/>
        <dbReference type="ChEBI" id="CHEBI:58409"/>
        <dbReference type="EC" id="2.7.7.13"/>
    </reaction>
</comment>
<dbReference type="InterPro" id="IPR051161">
    <property type="entry name" value="Mannose-6P_isomerase_type2"/>
</dbReference>
<evidence type="ECO:0000259" key="10">
    <source>
        <dbReference type="Pfam" id="PF01050"/>
    </source>
</evidence>
<keyword evidence="4 12" id="KW-0548">Nucleotidyltransferase</keyword>
<evidence type="ECO:0000259" key="9">
    <source>
        <dbReference type="Pfam" id="PF00483"/>
    </source>
</evidence>
<dbReference type="CDD" id="cd02213">
    <property type="entry name" value="cupin_PMI_typeII_C"/>
    <property type="match status" value="1"/>
</dbReference>
<keyword evidence="6" id="KW-0342">GTP-binding</keyword>
<gene>
    <name evidence="12" type="ORF">SAMN04488115_107245</name>
</gene>
<dbReference type="InterPro" id="IPR054566">
    <property type="entry name" value="ManC/GMP-like_b-helix"/>
</dbReference>
<dbReference type="EMBL" id="FNUY01000007">
    <property type="protein sequence ID" value="SEG60284.1"/>
    <property type="molecule type" value="Genomic_DNA"/>
</dbReference>
<dbReference type="InterPro" id="IPR005835">
    <property type="entry name" value="NTP_transferase_dom"/>
</dbReference>
<evidence type="ECO:0000256" key="4">
    <source>
        <dbReference type="ARBA" id="ARBA00022695"/>
    </source>
</evidence>